<dbReference type="AlphaFoldDB" id="A0A6M3LL78"/>
<gene>
    <name evidence="1" type="ORF">MM415B04917_0009</name>
</gene>
<protein>
    <submittedName>
        <fullName evidence="1">Uncharacterized protein</fullName>
    </submittedName>
</protein>
<reference evidence="1" key="1">
    <citation type="submission" date="2020-03" db="EMBL/GenBank/DDBJ databases">
        <title>The deep terrestrial virosphere.</title>
        <authorList>
            <person name="Holmfeldt K."/>
            <person name="Nilsson E."/>
            <person name="Simone D."/>
            <person name="Lopez-Fernandez M."/>
            <person name="Wu X."/>
            <person name="de Brujin I."/>
            <person name="Lundin D."/>
            <person name="Andersson A."/>
            <person name="Bertilsson S."/>
            <person name="Dopson M."/>
        </authorList>
    </citation>
    <scope>NUCLEOTIDE SEQUENCE</scope>
    <source>
        <strain evidence="1">MM415B04917</strain>
    </source>
</reference>
<dbReference type="EMBL" id="MT143374">
    <property type="protein sequence ID" value="QJA96147.1"/>
    <property type="molecule type" value="Genomic_DNA"/>
</dbReference>
<organism evidence="1">
    <name type="scientific">viral metagenome</name>
    <dbReference type="NCBI Taxonomy" id="1070528"/>
    <lineage>
        <taxon>unclassified sequences</taxon>
        <taxon>metagenomes</taxon>
        <taxon>organismal metagenomes</taxon>
    </lineage>
</organism>
<accession>A0A6M3LL78</accession>
<proteinExistence type="predicted"/>
<sequence length="88" mass="10442">MNSIEKITVKSWKSFHYRELHEIVAWKDECIWKTKVLGYIKAEDEAKLNKDKYVCSSVSTHLTRNPEFEIQLVQLDELGKEKQNDQQT</sequence>
<evidence type="ECO:0000313" key="1">
    <source>
        <dbReference type="EMBL" id="QJA96147.1"/>
    </source>
</evidence>
<name>A0A6M3LL78_9ZZZZ</name>